<keyword evidence="4" id="KW-1185">Reference proteome</keyword>
<sequence precursor="true">MLFRIQVVACCLMMTAGCGAQSPEAKALPSAKREVSTTREKNDQPKNGEDGKPHAAEEAAVLKNGMLLEEALDLLNSVGVDPTLYEPAIDVKGAVEWKMFLLGVRGNDEFFLLATRTAGEEDLRIHDMYWYINGVNDRRLAKGARKHVHQKVSEISLSELVDELSIQVP</sequence>
<feature type="compositionally biased region" description="Basic and acidic residues" evidence="1">
    <location>
        <begin position="31"/>
        <end position="54"/>
    </location>
</feature>
<name>A0A517ZGH9_9PLAN</name>
<keyword evidence="2" id="KW-0732">Signal</keyword>
<feature type="signal peptide" evidence="2">
    <location>
        <begin position="1"/>
        <end position="20"/>
    </location>
</feature>
<dbReference type="PROSITE" id="PS51257">
    <property type="entry name" value="PROKAR_LIPOPROTEIN"/>
    <property type="match status" value="1"/>
</dbReference>
<dbReference type="EMBL" id="CP036276">
    <property type="protein sequence ID" value="QDU41585.1"/>
    <property type="molecule type" value="Genomic_DNA"/>
</dbReference>
<reference evidence="3 4" key="1">
    <citation type="submission" date="2019-02" db="EMBL/GenBank/DDBJ databases">
        <title>Deep-cultivation of Planctomycetes and their phenomic and genomic characterization uncovers novel biology.</title>
        <authorList>
            <person name="Wiegand S."/>
            <person name="Jogler M."/>
            <person name="Boedeker C."/>
            <person name="Pinto D."/>
            <person name="Vollmers J."/>
            <person name="Rivas-Marin E."/>
            <person name="Kohn T."/>
            <person name="Peeters S.H."/>
            <person name="Heuer A."/>
            <person name="Rast P."/>
            <person name="Oberbeckmann S."/>
            <person name="Bunk B."/>
            <person name="Jeske O."/>
            <person name="Meyerdierks A."/>
            <person name="Storesund J.E."/>
            <person name="Kallscheuer N."/>
            <person name="Luecker S."/>
            <person name="Lage O.M."/>
            <person name="Pohl T."/>
            <person name="Merkel B.J."/>
            <person name="Hornburger P."/>
            <person name="Mueller R.-W."/>
            <person name="Bruemmer F."/>
            <person name="Labrenz M."/>
            <person name="Spormann A.M."/>
            <person name="Op den Camp H."/>
            <person name="Overmann J."/>
            <person name="Amann R."/>
            <person name="Jetten M.S.M."/>
            <person name="Mascher T."/>
            <person name="Medema M.H."/>
            <person name="Devos D.P."/>
            <person name="Kaster A.-K."/>
            <person name="Ovreas L."/>
            <person name="Rohde M."/>
            <person name="Galperin M.Y."/>
            <person name="Jogler C."/>
        </authorList>
    </citation>
    <scope>NUCLEOTIDE SEQUENCE [LARGE SCALE GENOMIC DNA]</scope>
    <source>
        <strain evidence="3 4">Mal52</strain>
    </source>
</reference>
<dbReference type="RefSeq" id="WP_145373608.1">
    <property type="nucleotide sequence ID" value="NZ_CP036276.1"/>
</dbReference>
<gene>
    <name evidence="3" type="ORF">Mal52_00380</name>
</gene>
<organism evidence="3 4">
    <name type="scientific">Symmachiella dynata</name>
    <dbReference type="NCBI Taxonomy" id="2527995"/>
    <lineage>
        <taxon>Bacteria</taxon>
        <taxon>Pseudomonadati</taxon>
        <taxon>Planctomycetota</taxon>
        <taxon>Planctomycetia</taxon>
        <taxon>Planctomycetales</taxon>
        <taxon>Planctomycetaceae</taxon>
        <taxon>Symmachiella</taxon>
    </lineage>
</organism>
<evidence type="ECO:0000256" key="1">
    <source>
        <dbReference type="SAM" id="MobiDB-lite"/>
    </source>
</evidence>
<protein>
    <recommendedName>
        <fullName evidence="5">Lipoprotein</fullName>
    </recommendedName>
</protein>
<accession>A0A517ZGH9</accession>
<evidence type="ECO:0008006" key="5">
    <source>
        <dbReference type="Google" id="ProtNLM"/>
    </source>
</evidence>
<dbReference type="Proteomes" id="UP000319383">
    <property type="component" value="Chromosome"/>
</dbReference>
<proteinExistence type="predicted"/>
<feature type="chain" id="PRO_5022161787" description="Lipoprotein" evidence="2">
    <location>
        <begin position="21"/>
        <end position="169"/>
    </location>
</feature>
<evidence type="ECO:0000256" key="2">
    <source>
        <dbReference type="SAM" id="SignalP"/>
    </source>
</evidence>
<dbReference type="KEGG" id="sdyn:Mal52_00380"/>
<dbReference type="AlphaFoldDB" id="A0A517ZGH9"/>
<evidence type="ECO:0000313" key="4">
    <source>
        <dbReference type="Proteomes" id="UP000319383"/>
    </source>
</evidence>
<feature type="region of interest" description="Disordered" evidence="1">
    <location>
        <begin position="23"/>
        <end position="54"/>
    </location>
</feature>
<evidence type="ECO:0000313" key="3">
    <source>
        <dbReference type="EMBL" id="QDU41585.1"/>
    </source>
</evidence>